<keyword evidence="1" id="KW-0802">TPR repeat</keyword>
<dbReference type="SUPFAM" id="SSF53335">
    <property type="entry name" value="S-adenosyl-L-methionine-dependent methyltransferases"/>
    <property type="match status" value="1"/>
</dbReference>
<dbReference type="EMBL" id="CP001674">
    <property type="protein sequence ID" value="ACT52030.1"/>
    <property type="molecule type" value="Genomic_DNA"/>
</dbReference>
<dbReference type="SUPFAM" id="SSF110849">
    <property type="entry name" value="ParB/Sulfiredoxin"/>
    <property type="match status" value="1"/>
</dbReference>
<evidence type="ECO:0000313" key="4">
    <source>
        <dbReference type="Proteomes" id="UP000002743"/>
    </source>
</evidence>
<dbReference type="GO" id="GO:0032259">
    <property type="term" value="P:methylation"/>
    <property type="evidence" value="ECO:0007669"/>
    <property type="project" value="UniProtKB-KW"/>
</dbReference>
<dbReference type="HOGENOM" id="CLU_453301_0_0_4"/>
<dbReference type="OrthoDB" id="424472at2"/>
<dbReference type="InterPro" id="IPR053188">
    <property type="entry name" value="FkbM_Methyltransferase"/>
</dbReference>
<dbReference type="InterPro" id="IPR006342">
    <property type="entry name" value="FkbM_mtfrase"/>
</dbReference>
<accession>C6XBR0</accession>
<feature type="domain" description="Methyltransferase FkbM" evidence="2">
    <location>
        <begin position="404"/>
        <end position="568"/>
    </location>
</feature>
<dbReference type="RefSeq" id="WP_015831226.1">
    <property type="nucleotide sequence ID" value="NC_012969.1"/>
</dbReference>
<dbReference type="NCBIfam" id="TIGR01444">
    <property type="entry name" value="fkbM_fam"/>
    <property type="match status" value="1"/>
</dbReference>
<keyword evidence="3" id="KW-0808">Transferase</keyword>
<feature type="repeat" description="TPR" evidence="1">
    <location>
        <begin position="15"/>
        <end position="48"/>
    </location>
</feature>
<evidence type="ECO:0000259" key="2">
    <source>
        <dbReference type="Pfam" id="PF05050"/>
    </source>
</evidence>
<dbReference type="InterPro" id="IPR029063">
    <property type="entry name" value="SAM-dependent_MTases_sf"/>
</dbReference>
<gene>
    <name evidence="3" type="ordered locus">Msip34_2793</name>
</gene>
<dbReference type="GO" id="GO:0008171">
    <property type="term" value="F:O-methyltransferase activity"/>
    <property type="evidence" value="ECO:0007669"/>
    <property type="project" value="TreeGrafter"/>
</dbReference>
<sequence>MSTPRNPVQPGNDEAELLAQLAARYHVFGAWQEAEKCWQQALALTPTQGSWWLELARLQREHTPQQARTSYAQAIAHGCQHARIEAMPLNPDIELPFRPAPEVWTGNRLDIAVKLLYALDFLGNRQDDAWCVRSLYREHIQQRTSGREPGSLSKLSVEDYERSFQQLIRQMQVRGFDTNAAIPMSATGRILNGAHRLAAALALGIPEVPTFVVENEPVYDWDMRWFIHHGFQPPALNAMLTCWLQTKQHKAAAWLLLEMPPRQPASLTTIMQSSMMAWRELWLPDGNALSDAGFTSKQDNEGLTLRYFLLEGKEADRTSLLNILQQVGENAMLSNSDDQAALLTSRLLNEREVDRLRGETSTSGKGVAWASKNQPLAGLNAVLSATAAKWENLSLLEGVNTVIDVGVAYGTPALYRHFPKAHIVLIEPVPYFRSPIAALRNTLTSSDYIEVGLASAPATAKINYRHDAPILTSLLESSALRDNGREEIEQLTIQLTTLDLLLPTLPDLASDVLLKIDSEGYELEILKGGIDVLPAIKYLMLEVSVIQRFEASYSCTELMQFLHQQGFVLFTCLSASVDSEGYCRVIDAVFINGRYLGSSAGA</sequence>
<dbReference type="Pfam" id="PF05050">
    <property type="entry name" value="Methyltransf_21"/>
    <property type="match status" value="1"/>
</dbReference>
<dbReference type="STRING" id="582744.Msip34_2793"/>
<name>C6XBR0_METGS</name>
<dbReference type="Proteomes" id="UP000002743">
    <property type="component" value="Chromosome"/>
</dbReference>
<dbReference type="PANTHER" id="PTHR36973:SF4">
    <property type="entry name" value="NODULATION PROTEIN"/>
    <property type="match status" value="1"/>
</dbReference>
<dbReference type="PANTHER" id="PTHR36973">
    <property type="entry name" value="SLL1456 PROTEIN-RELATED"/>
    <property type="match status" value="1"/>
</dbReference>
<evidence type="ECO:0000256" key="1">
    <source>
        <dbReference type="PROSITE-ProRule" id="PRU00339"/>
    </source>
</evidence>
<dbReference type="InterPro" id="IPR036086">
    <property type="entry name" value="ParB/Sulfiredoxin_sf"/>
</dbReference>
<reference evidence="4" key="1">
    <citation type="submission" date="2009-07" db="EMBL/GenBank/DDBJ databases">
        <title>Complete sequence of chromosome of Methylovorus sp. SIP3-4.</title>
        <authorList>
            <person name="Lucas S."/>
            <person name="Copeland A."/>
            <person name="Lapidus A."/>
            <person name="Glavina del Rio T."/>
            <person name="Tice H."/>
            <person name="Bruce D."/>
            <person name="Goodwin L."/>
            <person name="Pitluck S."/>
            <person name="Clum A."/>
            <person name="Larimer F."/>
            <person name="Land M."/>
            <person name="Hauser L."/>
            <person name="Kyrpides N."/>
            <person name="Mikhailova N."/>
            <person name="Kayluzhnaya M."/>
            <person name="Chistoserdova L."/>
        </authorList>
    </citation>
    <scope>NUCLEOTIDE SEQUENCE [LARGE SCALE GENOMIC DNA]</scope>
    <source>
        <strain evidence="4">SIP3-4</strain>
    </source>
</reference>
<dbReference type="eggNOG" id="COG0457">
    <property type="taxonomic scope" value="Bacteria"/>
</dbReference>
<organism evidence="3 4">
    <name type="scientific">Methylovorus glucosotrophus (strain SIP3-4)</name>
    <dbReference type="NCBI Taxonomy" id="582744"/>
    <lineage>
        <taxon>Bacteria</taxon>
        <taxon>Pseudomonadati</taxon>
        <taxon>Pseudomonadota</taxon>
        <taxon>Betaproteobacteria</taxon>
        <taxon>Nitrosomonadales</taxon>
        <taxon>Methylophilaceae</taxon>
        <taxon>Methylovorus</taxon>
    </lineage>
</organism>
<dbReference type="InterPro" id="IPR019734">
    <property type="entry name" value="TPR_rpt"/>
</dbReference>
<dbReference type="Gene3D" id="1.25.40.10">
    <property type="entry name" value="Tetratricopeptide repeat domain"/>
    <property type="match status" value="1"/>
</dbReference>
<keyword evidence="3" id="KW-0489">Methyltransferase</keyword>
<dbReference type="InterPro" id="IPR011990">
    <property type="entry name" value="TPR-like_helical_dom_sf"/>
</dbReference>
<dbReference type="AlphaFoldDB" id="C6XBR0"/>
<dbReference type="Gene3D" id="3.40.50.150">
    <property type="entry name" value="Vaccinia Virus protein VP39"/>
    <property type="match status" value="1"/>
</dbReference>
<proteinExistence type="predicted"/>
<dbReference type="SUPFAM" id="SSF48452">
    <property type="entry name" value="TPR-like"/>
    <property type="match status" value="1"/>
</dbReference>
<protein>
    <submittedName>
        <fullName evidence="3">Methyltransferase FkbM family</fullName>
    </submittedName>
</protein>
<reference evidence="3 4" key="2">
    <citation type="journal article" date="2011" name="J. Bacteriol.">
        <title>Genomes of three methylotrophs from a single niche uncover genetic and metabolic divergence of Methylophilaceae.</title>
        <authorList>
            <person name="Lapidus A."/>
            <person name="Clum A."/>
            <person name="Labutti K."/>
            <person name="Kaluzhnaya M.G."/>
            <person name="Lim S."/>
            <person name="Beck D.A."/>
            <person name="Glavina Del Rio T."/>
            <person name="Nolan M."/>
            <person name="Mavromatis K."/>
            <person name="Huntemann M."/>
            <person name="Lucas S."/>
            <person name="Lidstrom M.E."/>
            <person name="Ivanova N."/>
            <person name="Chistoserdova L."/>
        </authorList>
    </citation>
    <scope>NUCLEOTIDE SEQUENCE [LARGE SCALE GENOMIC DNA]</scope>
    <source>
        <strain evidence="3 4">SIP3-4</strain>
    </source>
</reference>
<dbReference type="PROSITE" id="PS50005">
    <property type="entry name" value="TPR"/>
    <property type="match status" value="1"/>
</dbReference>
<evidence type="ECO:0000313" key="3">
    <source>
        <dbReference type="EMBL" id="ACT52030.1"/>
    </source>
</evidence>
<keyword evidence="4" id="KW-1185">Reference proteome</keyword>
<dbReference type="KEGG" id="mei:Msip34_2793"/>